<feature type="transmembrane region" description="Helical" evidence="12">
    <location>
        <begin position="271"/>
        <end position="290"/>
    </location>
</feature>
<dbReference type="GO" id="GO:0043190">
    <property type="term" value="C:ATP-binding cassette (ABC) transporter complex"/>
    <property type="evidence" value="ECO:0007669"/>
    <property type="project" value="InterPro"/>
</dbReference>
<gene>
    <name evidence="13" type="ORF">HELGO_WM8001</name>
</gene>
<feature type="transmembrane region" description="Helical" evidence="12">
    <location>
        <begin position="297"/>
        <end position="315"/>
    </location>
</feature>
<comment type="similarity">
    <text evidence="3">Belongs to the LptF/LptG family.</text>
</comment>
<feature type="transmembrane region" description="Helical" evidence="12">
    <location>
        <begin position="12"/>
        <end position="32"/>
    </location>
</feature>
<evidence type="ECO:0000256" key="9">
    <source>
        <dbReference type="ARBA" id="ARBA00022989"/>
    </source>
</evidence>
<evidence type="ECO:0000313" key="13">
    <source>
        <dbReference type="EMBL" id="CAA6825489.1"/>
    </source>
</evidence>
<dbReference type="NCBIfam" id="TIGR04407">
    <property type="entry name" value="LptF_YjgP"/>
    <property type="match status" value="1"/>
</dbReference>
<comment type="subunit">
    <text evidence="11">Component of the lipopolysaccharide transport and assembly complex. The LptBFG transporter is composed of two ATP-binding proteins (LptB) and two transmembrane proteins (LptF and LptG).</text>
</comment>
<comment type="function">
    <text evidence="1">Part of the ABC transporter complex LptBFG involved in the translocation of lipopolysaccharide (LPS) from the inner membrane to the outer membrane.</text>
</comment>
<evidence type="ECO:0000256" key="7">
    <source>
        <dbReference type="ARBA" id="ARBA00022519"/>
    </source>
</evidence>
<accession>A0A6S6UET9</accession>
<feature type="transmembrane region" description="Helical" evidence="12">
    <location>
        <begin position="97"/>
        <end position="124"/>
    </location>
</feature>
<name>A0A6S6UET9_9GAMM</name>
<sequence>MIIQRYLVKDLTLAFFATFFILLLIIVGNMFVRILAKVSTGDLPVDVLGKMVLLGSIEGGLELIPVALLIGLLMAFGRFYQDHEMSAMYAAGVGPKVIYQGVYLFVLPLTLFVAVMVLFVLPFINGLNEGIKDEVKARPEAAGIPIAEFAQTGSGSRRFTLFVEALDENKALMQRFFMHTKEVDKESVVLAESAILFIDEVNGDRVLTIKNGSRYDRDFETEAFNIFSFGEHGVRVPPLEVTAKKDYDLISTRALLADDSPKASAEFHKRLAVILTVPIMAFIAFPLSYAKPREGKFGKLALGVLVFAVYYNLLITGESLIEKGEGPTWLGLWWVHALFLLFGWLLLKRRFGIRCSGKKS</sequence>
<organism evidence="13">
    <name type="scientific">uncultured Thiotrichaceae bacterium</name>
    <dbReference type="NCBI Taxonomy" id="298394"/>
    <lineage>
        <taxon>Bacteria</taxon>
        <taxon>Pseudomonadati</taxon>
        <taxon>Pseudomonadota</taxon>
        <taxon>Gammaproteobacteria</taxon>
        <taxon>Thiotrichales</taxon>
        <taxon>Thiotrichaceae</taxon>
        <taxon>environmental samples</taxon>
    </lineage>
</organism>
<keyword evidence="5" id="KW-0813">Transport</keyword>
<dbReference type="EMBL" id="CACVAY010000127">
    <property type="protein sequence ID" value="CAA6825489.1"/>
    <property type="molecule type" value="Genomic_DNA"/>
</dbReference>
<dbReference type="PANTHER" id="PTHR33529:SF7">
    <property type="entry name" value="LIPOPOLYSACCHARIDE EXPORT SYSTEM PERMEASE PROTEIN LPTF"/>
    <property type="match status" value="1"/>
</dbReference>
<evidence type="ECO:0000256" key="1">
    <source>
        <dbReference type="ARBA" id="ARBA00002265"/>
    </source>
</evidence>
<keyword evidence="10 12" id="KW-0472">Membrane</keyword>
<evidence type="ECO:0000256" key="11">
    <source>
        <dbReference type="ARBA" id="ARBA00026081"/>
    </source>
</evidence>
<dbReference type="InterPro" id="IPR005495">
    <property type="entry name" value="LptG/LptF_permease"/>
</dbReference>
<protein>
    <recommendedName>
        <fullName evidence="4">Lipopolysaccharide export system permease protein LptF</fullName>
    </recommendedName>
</protein>
<evidence type="ECO:0000256" key="6">
    <source>
        <dbReference type="ARBA" id="ARBA00022475"/>
    </source>
</evidence>
<keyword evidence="7" id="KW-0997">Cell inner membrane</keyword>
<evidence type="ECO:0000256" key="8">
    <source>
        <dbReference type="ARBA" id="ARBA00022692"/>
    </source>
</evidence>
<dbReference type="Pfam" id="PF03739">
    <property type="entry name" value="LptF_LptG"/>
    <property type="match status" value="1"/>
</dbReference>
<evidence type="ECO:0000256" key="4">
    <source>
        <dbReference type="ARBA" id="ARBA00014213"/>
    </source>
</evidence>
<keyword evidence="6" id="KW-1003">Cell membrane</keyword>
<evidence type="ECO:0000256" key="10">
    <source>
        <dbReference type="ARBA" id="ARBA00023136"/>
    </source>
</evidence>
<keyword evidence="8 12" id="KW-0812">Transmembrane</keyword>
<dbReference type="AlphaFoldDB" id="A0A6S6UET9"/>
<evidence type="ECO:0000256" key="2">
    <source>
        <dbReference type="ARBA" id="ARBA00004429"/>
    </source>
</evidence>
<keyword evidence="9 12" id="KW-1133">Transmembrane helix</keyword>
<dbReference type="GO" id="GO:0055085">
    <property type="term" value="P:transmembrane transport"/>
    <property type="evidence" value="ECO:0007669"/>
    <property type="project" value="InterPro"/>
</dbReference>
<feature type="transmembrane region" description="Helical" evidence="12">
    <location>
        <begin position="52"/>
        <end position="76"/>
    </location>
</feature>
<dbReference type="GO" id="GO:0015920">
    <property type="term" value="P:lipopolysaccharide transport"/>
    <property type="evidence" value="ECO:0007669"/>
    <property type="project" value="TreeGrafter"/>
</dbReference>
<reference evidence="13" key="1">
    <citation type="submission" date="2020-01" db="EMBL/GenBank/DDBJ databases">
        <authorList>
            <person name="Meier V. D."/>
            <person name="Meier V D."/>
        </authorList>
    </citation>
    <scope>NUCLEOTIDE SEQUENCE</scope>
    <source>
        <strain evidence="13">HLG_WM_MAG_07</strain>
    </source>
</reference>
<comment type="subcellular location">
    <subcellularLocation>
        <location evidence="2">Cell inner membrane</location>
        <topology evidence="2">Multi-pass membrane protein</topology>
    </subcellularLocation>
</comment>
<feature type="transmembrane region" description="Helical" evidence="12">
    <location>
        <begin position="327"/>
        <end position="347"/>
    </location>
</feature>
<evidence type="ECO:0000256" key="3">
    <source>
        <dbReference type="ARBA" id="ARBA00007725"/>
    </source>
</evidence>
<evidence type="ECO:0000256" key="5">
    <source>
        <dbReference type="ARBA" id="ARBA00022448"/>
    </source>
</evidence>
<evidence type="ECO:0000256" key="12">
    <source>
        <dbReference type="SAM" id="Phobius"/>
    </source>
</evidence>
<dbReference type="InterPro" id="IPR030922">
    <property type="entry name" value="LptF"/>
</dbReference>
<dbReference type="PANTHER" id="PTHR33529">
    <property type="entry name" value="SLR0882 PROTEIN-RELATED"/>
    <property type="match status" value="1"/>
</dbReference>
<proteinExistence type="inferred from homology"/>